<reference evidence="1 2" key="1">
    <citation type="submission" date="2015-07" db="EMBL/GenBank/DDBJ databases">
        <title>Whole genome sequence of Herpetosiphon geysericola DSM 7119.</title>
        <authorList>
            <person name="Hemp J."/>
            <person name="Ward L.M."/>
            <person name="Pace L.A."/>
            <person name="Fischer W.W."/>
        </authorList>
    </citation>
    <scope>NUCLEOTIDE SEQUENCE [LARGE SCALE GENOMIC DNA]</scope>
    <source>
        <strain evidence="1 2">DSM 7119</strain>
    </source>
</reference>
<sequence>MADGYWLWAIGTLFVEFVQSVAKMPFVDFASFAVPMLRGPSCPSWIKSRYNNLSTLLVKEYL</sequence>
<evidence type="ECO:0000313" key="2">
    <source>
        <dbReference type="Proteomes" id="UP000050277"/>
    </source>
</evidence>
<organism evidence="1 2">
    <name type="scientific">Herpetosiphon geysericola</name>
    <dbReference type="NCBI Taxonomy" id="70996"/>
    <lineage>
        <taxon>Bacteria</taxon>
        <taxon>Bacillati</taxon>
        <taxon>Chloroflexota</taxon>
        <taxon>Chloroflexia</taxon>
        <taxon>Herpetosiphonales</taxon>
        <taxon>Herpetosiphonaceae</taxon>
        <taxon>Herpetosiphon</taxon>
    </lineage>
</organism>
<gene>
    <name evidence="1" type="ORF">SE18_06030</name>
</gene>
<name>A0A0P6YJ74_9CHLR</name>
<dbReference type="AlphaFoldDB" id="A0A0P6YJ74"/>
<comment type="caution">
    <text evidence="1">The sequence shown here is derived from an EMBL/GenBank/DDBJ whole genome shotgun (WGS) entry which is preliminary data.</text>
</comment>
<proteinExistence type="predicted"/>
<dbReference type="STRING" id="70996.SE18_06030"/>
<keyword evidence="2" id="KW-1185">Reference proteome</keyword>
<dbReference type="EMBL" id="LGKP01000011">
    <property type="protein sequence ID" value="KPL90624.1"/>
    <property type="molecule type" value="Genomic_DNA"/>
</dbReference>
<evidence type="ECO:0000313" key="1">
    <source>
        <dbReference type="EMBL" id="KPL90624.1"/>
    </source>
</evidence>
<accession>A0A0P6YJ74</accession>
<protein>
    <submittedName>
        <fullName evidence="1">Uncharacterized protein</fullName>
    </submittedName>
</protein>
<dbReference type="Proteomes" id="UP000050277">
    <property type="component" value="Unassembled WGS sequence"/>
</dbReference>